<organism evidence="1 2">
    <name type="scientific">Pleurotus cornucopiae</name>
    <name type="common">Cornucopia mushroom</name>
    <dbReference type="NCBI Taxonomy" id="5321"/>
    <lineage>
        <taxon>Eukaryota</taxon>
        <taxon>Fungi</taxon>
        <taxon>Dikarya</taxon>
        <taxon>Basidiomycota</taxon>
        <taxon>Agaricomycotina</taxon>
        <taxon>Agaricomycetes</taxon>
        <taxon>Agaricomycetidae</taxon>
        <taxon>Agaricales</taxon>
        <taxon>Pleurotineae</taxon>
        <taxon>Pleurotaceae</taxon>
        <taxon>Pleurotus</taxon>
    </lineage>
</organism>
<dbReference type="EMBL" id="WQMT02000009">
    <property type="protein sequence ID" value="KAG9219652.1"/>
    <property type="molecule type" value="Genomic_DNA"/>
</dbReference>
<evidence type="ECO:0000313" key="2">
    <source>
        <dbReference type="Proteomes" id="UP000824881"/>
    </source>
</evidence>
<accession>A0ACB7IN72</accession>
<comment type="caution">
    <text evidence="1">The sequence shown here is derived from an EMBL/GenBank/DDBJ whole genome shotgun (WGS) entry which is preliminary data.</text>
</comment>
<reference evidence="1 2" key="1">
    <citation type="journal article" date="2021" name="Appl. Environ. Microbiol.">
        <title>Genetic linkage and physical mapping for an oyster mushroom Pleurotus cornucopiae and QTL analysis for the trait cap color.</title>
        <authorList>
            <person name="Zhang Y."/>
            <person name="Gao W."/>
            <person name="Sonnenberg A."/>
            <person name="Chen Q."/>
            <person name="Zhang J."/>
            <person name="Huang C."/>
        </authorList>
    </citation>
    <scope>NUCLEOTIDE SEQUENCE [LARGE SCALE GENOMIC DNA]</scope>
    <source>
        <strain evidence="1">CCMSSC00406</strain>
    </source>
</reference>
<sequence>MFLQSTTLVAAAAAILFAPTSLSAVVYRAPSDHTQLIGDDHDFGARSETFNTGNDTQLTKARRTEQSANLDKALNSLDGIISIFQNETSHIQHVKTRQAAEVIELATVVIEGAINIFTSIQDGIKKDKEDRSTFTQHLVKQLHDEHPDFNWIVCHTKHDYKWDGKRGVDWAHKHQEFDIKIGGTIGYEIYNARSGKFFRKGDGGYLNWAYFGHVVKTENEGKDLTFAKP</sequence>
<name>A0ACB7IN72_PLECO</name>
<proteinExistence type="predicted"/>
<dbReference type="Proteomes" id="UP000824881">
    <property type="component" value="Unassembled WGS sequence"/>
</dbReference>
<keyword evidence="2" id="KW-1185">Reference proteome</keyword>
<protein>
    <submittedName>
        <fullName evidence="1">Uncharacterized protein</fullName>
    </submittedName>
</protein>
<evidence type="ECO:0000313" key="1">
    <source>
        <dbReference type="EMBL" id="KAG9219652.1"/>
    </source>
</evidence>
<gene>
    <name evidence="1" type="ORF">CCMSSC00406_0006026</name>
</gene>